<keyword evidence="4 7" id="KW-0732">Signal</keyword>
<comment type="similarity">
    <text evidence="2">Belongs to the glycosyl hydrolase 29 family.</text>
</comment>
<dbReference type="EC" id="3.2.1.51" evidence="3"/>
<evidence type="ECO:0000256" key="1">
    <source>
        <dbReference type="ARBA" id="ARBA00004071"/>
    </source>
</evidence>
<dbReference type="OrthoDB" id="6039950at2759"/>
<dbReference type="GO" id="GO:0004560">
    <property type="term" value="F:alpha-L-fucosidase activity"/>
    <property type="evidence" value="ECO:0007669"/>
    <property type="project" value="UniProtKB-EC"/>
</dbReference>
<keyword evidence="6" id="KW-0326">Glycosidase</keyword>
<dbReference type="EMBL" id="ML994662">
    <property type="protein sequence ID" value="KAF2179763.1"/>
    <property type="molecule type" value="Genomic_DNA"/>
</dbReference>
<dbReference type="PRINTS" id="PR00741">
    <property type="entry name" value="GLHYDRLASE29"/>
</dbReference>
<dbReference type="InterPro" id="IPR000933">
    <property type="entry name" value="Glyco_hydro_29"/>
</dbReference>
<sequence>MVGRMSVFRLALLILLYLRYVKCLSSIGQSVPLNITSYFNNQAFGAYPGEASFDILNQSYPASPSSQTSLYTSSIGLQYHSPGYLGPSTPDNIVCSGQTIPVPPSSYFSASFLHSSDVRKKTVLGNITFHYADNSTSKAELRSEPWWAFLSINRGDLIYSKFYGSNYTNWNTSHIFEFEAALEPGKELVGITLPNTTNTTEGRIHVFAVSLWKGSGVGVQALRPTQKRDGNGTQIVEVILNNSGDKCVSGAGLNVSISGMSVETVKAGHIKRLCPGDQKRVNVAVEGAGESDVMVTLTQGQRQVHSRTFENVTIGLSPWTTDDQSLARHESPEWFDNAKFGIFIHWGPYSVPGWGNSTPYESYAEWFWWYPTHHPHADKSNFYNYRLSTFGPTWNYDDSFQNFTASQYDPKAWVDLIAEAGAKYFVVTTKHHDGFALFNTGNTTNRSSLHYGPRRDIVKELFDASTRYQPSLYRGTYFSLPEWFNPDWGKYGFAQYDTPSSTTHPGIIARNPYTGLEEPYTGRIQVSDFIKDVMVPQMNILAYEYGSDIMWCDAGASNGTADFAARWFNHARGQGRDVAVNSRCGTASVNDFDTPEYATFSTAQRRKWESNRGMDPFSYGYNRATPDSEYMNASTIITTLVDMASKNGNLLLNIGPRADGSIPQVEVDNLREAGKWIGRNGEAIFNTTFWFRKGGVRGEGVDVRFTQTEDAFYILSLERPVGGMLVVEAPVPILNGDRISLLGGGSAGEDLRWGMVERVLTIEVQDSILDEMEYCWVFKVEYLV</sequence>
<keyword evidence="10" id="KW-1185">Reference proteome</keyword>
<name>A0A6A6DLA3_9PEZI</name>
<dbReference type="Pfam" id="PF01120">
    <property type="entry name" value="Alpha_L_fucos"/>
    <property type="match status" value="1"/>
</dbReference>
<feature type="chain" id="PRO_5025500805" description="alpha-L-fucosidase" evidence="7">
    <location>
        <begin position="24"/>
        <end position="784"/>
    </location>
</feature>
<dbReference type="SMART" id="SM00812">
    <property type="entry name" value="Alpha_L_fucos"/>
    <property type="match status" value="1"/>
</dbReference>
<dbReference type="InterPro" id="IPR057739">
    <property type="entry name" value="Glyco_hydro_29_N"/>
</dbReference>
<dbReference type="GO" id="GO:0006004">
    <property type="term" value="P:fucose metabolic process"/>
    <property type="evidence" value="ECO:0007669"/>
    <property type="project" value="InterPro"/>
</dbReference>
<reference evidence="9" key="1">
    <citation type="journal article" date="2020" name="Stud. Mycol.">
        <title>101 Dothideomycetes genomes: a test case for predicting lifestyles and emergence of pathogens.</title>
        <authorList>
            <person name="Haridas S."/>
            <person name="Albert R."/>
            <person name="Binder M."/>
            <person name="Bloem J."/>
            <person name="Labutti K."/>
            <person name="Salamov A."/>
            <person name="Andreopoulos B."/>
            <person name="Baker S."/>
            <person name="Barry K."/>
            <person name="Bills G."/>
            <person name="Bluhm B."/>
            <person name="Cannon C."/>
            <person name="Castanera R."/>
            <person name="Culley D."/>
            <person name="Daum C."/>
            <person name="Ezra D."/>
            <person name="Gonzalez J."/>
            <person name="Henrissat B."/>
            <person name="Kuo A."/>
            <person name="Liang C."/>
            <person name="Lipzen A."/>
            <person name="Lutzoni F."/>
            <person name="Magnuson J."/>
            <person name="Mondo S."/>
            <person name="Nolan M."/>
            <person name="Ohm R."/>
            <person name="Pangilinan J."/>
            <person name="Park H.-J."/>
            <person name="Ramirez L."/>
            <person name="Alfaro M."/>
            <person name="Sun H."/>
            <person name="Tritt A."/>
            <person name="Yoshinaga Y."/>
            <person name="Zwiers L.-H."/>
            <person name="Turgeon B."/>
            <person name="Goodwin S."/>
            <person name="Spatafora J."/>
            <person name="Crous P."/>
            <person name="Grigoriev I."/>
        </authorList>
    </citation>
    <scope>NUCLEOTIDE SEQUENCE</scope>
    <source>
        <strain evidence="9">CBS 207.26</strain>
    </source>
</reference>
<feature type="domain" description="Glycoside hydrolase family 29 N-terminal" evidence="8">
    <location>
        <begin position="319"/>
        <end position="682"/>
    </location>
</feature>
<dbReference type="Gene3D" id="3.20.20.80">
    <property type="entry name" value="Glycosidases"/>
    <property type="match status" value="1"/>
</dbReference>
<keyword evidence="5 9" id="KW-0378">Hydrolase</keyword>
<evidence type="ECO:0000256" key="3">
    <source>
        <dbReference type="ARBA" id="ARBA00012662"/>
    </source>
</evidence>
<feature type="signal peptide" evidence="7">
    <location>
        <begin position="1"/>
        <end position="23"/>
    </location>
</feature>
<evidence type="ECO:0000313" key="9">
    <source>
        <dbReference type="EMBL" id="KAF2179763.1"/>
    </source>
</evidence>
<dbReference type="AlphaFoldDB" id="A0A6A6DLA3"/>
<comment type="function">
    <text evidence="1">Alpha-L-fucosidase is responsible for hydrolyzing the alpha-1,6-linked fucose joined to the reducing-end N-acetylglucosamine of the carbohydrate moieties of glycoproteins.</text>
</comment>
<gene>
    <name evidence="9" type="ORF">K469DRAFT_640500</name>
</gene>
<dbReference type="PANTHER" id="PTHR10030">
    <property type="entry name" value="ALPHA-L-FUCOSIDASE"/>
    <property type="match status" value="1"/>
</dbReference>
<dbReference type="InterPro" id="IPR017853">
    <property type="entry name" value="GH"/>
</dbReference>
<evidence type="ECO:0000256" key="4">
    <source>
        <dbReference type="ARBA" id="ARBA00022729"/>
    </source>
</evidence>
<evidence type="ECO:0000256" key="5">
    <source>
        <dbReference type="ARBA" id="ARBA00022801"/>
    </source>
</evidence>
<protein>
    <recommendedName>
        <fullName evidence="3">alpha-L-fucosidase</fullName>
        <ecNumber evidence="3">3.2.1.51</ecNumber>
    </recommendedName>
</protein>
<dbReference type="Proteomes" id="UP000800200">
    <property type="component" value="Unassembled WGS sequence"/>
</dbReference>
<accession>A0A6A6DLA3</accession>
<dbReference type="Gene3D" id="2.60.40.1180">
    <property type="entry name" value="Golgi alpha-mannosidase II"/>
    <property type="match status" value="1"/>
</dbReference>
<evidence type="ECO:0000256" key="6">
    <source>
        <dbReference type="ARBA" id="ARBA00023295"/>
    </source>
</evidence>
<organism evidence="9 10">
    <name type="scientific">Zopfia rhizophila CBS 207.26</name>
    <dbReference type="NCBI Taxonomy" id="1314779"/>
    <lineage>
        <taxon>Eukaryota</taxon>
        <taxon>Fungi</taxon>
        <taxon>Dikarya</taxon>
        <taxon>Ascomycota</taxon>
        <taxon>Pezizomycotina</taxon>
        <taxon>Dothideomycetes</taxon>
        <taxon>Dothideomycetes incertae sedis</taxon>
        <taxon>Zopfiaceae</taxon>
        <taxon>Zopfia</taxon>
    </lineage>
</organism>
<dbReference type="InterPro" id="IPR013780">
    <property type="entry name" value="Glyco_hydro_b"/>
</dbReference>
<dbReference type="InterPro" id="IPR016286">
    <property type="entry name" value="FUC_metazoa-typ"/>
</dbReference>
<dbReference type="PANTHER" id="PTHR10030:SF37">
    <property type="entry name" value="ALPHA-L-FUCOSIDASE-RELATED"/>
    <property type="match status" value="1"/>
</dbReference>
<dbReference type="SUPFAM" id="SSF51445">
    <property type="entry name" value="(Trans)glycosidases"/>
    <property type="match status" value="1"/>
</dbReference>
<evidence type="ECO:0000256" key="2">
    <source>
        <dbReference type="ARBA" id="ARBA00007951"/>
    </source>
</evidence>
<evidence type="ECO:0000256" key="7">
    <source>
        <dbReference type="SAM" id="SignalP"/>
    </source>
</evidence>
<evidence type="ECO:0000313" key="10">
    <source>
        <dbReference type="Proteomes" id="UP000800200"/>
    </source>
</evidence>
<proteinExistence type="inferred from homology"/>
<evidence type="ECO:0000259" key="8">
    <source>
        <dbReference type="Pfam" id="PF01120"/>
    </source>
</evidence>
<dbReference type="GO" id="GO:0016139">
    <property type="term" value="P:glycoside catabolic process"/>
    <property type="evidence" value="ECO:0007669"/>
    <property type="project" value="TreeGrafter"/>
</dbReference>